<dbReference type="PANTHER" id="PTHR33823:SF4">
    <property type="entry name" value="GENERAL STRESS PROTEIN 16O"/>
    <property type="match status" value="1"/>
</dbReference>
<protein>
    <submittedName>
        <fullName evidence="6">Molecular chaperone DnaK</fullName>
    </submittedName>
</protein>
<dbReference type="RefSeq" id="WP_282003760.1">
    <property type="nucleotide sequence ID" value="NZ_AP027151.1"/>
</dbReference>
<evidence type="ECO:0000259" key="5">
    <source>
        <dbReference type="Pfam" id="PF01258"/>
    </source>
</evidence>
<accession>A0ABM8ELA6</accession>
<reference evidence="6 7" key="1">
    <citation type="submission" date="2022-12" db="EMBL/GenBank/DDBJ databases">
        <title>Polyphasic characterization of Geotalea uranireducens NIT-SL11 newly isolated from a complex of sewage sludge and microbially reduced graphene oxide.</title>
        <authorList>
            <person name="Xie L."/>
            <person name="Yoshida N."/>
            <person name="Meng L."/>
        </authorList>
    </citation>
    <scope>NUCLEOTIDE SEQUENCE [LARGE SCALE GENOMIC DNA]</scope>
    <source>
        <strain evidence="6 7">NIT-SL11</strain>
    </source>
</reference>
<sequence>MTKHDRERQERLIALLREKKQTLWSELREELFRKTGEGLQSQYELPQDLGDRGMIDLLADMGLALADIHQEELTRMEEAERKLREGTYGRCEECGREIDEKRLALLPFTPCCVSCQTRREGPATPPGVTL</sequence>
<organism evidence="6 7">
    <name type="scientific">Geotalea uraniireducens</name>
    <dbReference type="NCBI Taxonomy" id="351604"/>
    <lineage>
        <taxon>Bacteria</taxon>
        <taxon>Pseudomonadati</taxon>
        <taxon>Thermodesulfobacteriota</taxon>
        <taxon>Desulfuromonadia</taxon>
        <taxon>Geobacterales</taxon>
        <taxon>Geobacteraceae</taxon>
        <taxon>Geotalea</taxon>
    </lineage>
</organism>
<dbReference type="PROSITE" id="PS51128">
    <property type="entry name" value="ZF_DKSA_2"/>
    <property type="match status" value="1"/>
</dbReference>
<dbReference type="EMBL" id="AP027151">
    <property type="protein sequence ID" value="BDV42994.1"/>
    <property type="molecule type" value="Genomic_DNA"/>
</dbReference>
<dbReference type="Proteomes" id="UP001317705">
    <property type="component" value="Chromosome"/>
</dbReference>
<evidence type="ECO:0000256" key="2">
    <source>
        <dbReference type="ARBA" id="ARBA00022771"/>
    </source>
</evidence>
<dbReference type="InterPro" id="IPR000962">
    <property type="entry name" value="Znf_DskA_TraR"/>
</dbReference>
<evidence type="ECO:0000313" key="7">
    <source>
        <dbReference type="Proteomes" id="UP001317705"/>
    </source>
</evidence>
<dbReference type="SUPFAM" id="SSF57716">
    <property type="entry name" value="Glucocorticoid receptor-like (DNA-binding domain)"/>
    <property type="match status" value="1"/>
</dbReference>
<gene>
    <name evidence="6" type="ORF">GURASL_19170</name>
</gene>
<name>A0ABM8ELA6_9BACT</name>
<feature type="domain" description="Zinc finger DksA/TraR C4-type" evidence="5">
    <location>
        <begin position="86"/>
        <end position="120"/>
    </location>
</feature>
<keyword evidence="1" id="KW-0479">Metal-binding</keyword>
<keyword evidence="3" id="KW-0862">Zinc</keyword>
<evidence type="ECO:0000256" key="3">
    <source>
        <dbReference type="ARBA" id="ARBA00022833"/>
    </source>
</evidence>
<proteinExistence type="predicted"/>
<keyword evidence="2" id="KW-0863">Zinc-finger</keyword>
<feature type="zinc finger region" description="dksA C4-type" evidence="4">
    <location>
        <begin position="91"/>
        <end position="115"/>
    </location>
</feature>
<dbReference type="Gene3D" id="1.20.120.910">
    <property type="entry name" value="DksA, coiled-coil domain"/>
    <property type="match status" value="1"/>
</dbReference>
<evidence type="ECO:0000256" key="4">
    <source>
        <dbReference type="PROSITE-ProRule" id="PRU00510"/>
    </source>
</evidence>
<keyword evidence="7" id="KW-1185">Reference proteome</keyword>
<evidence type="ECO:0000313" key="6">
    <source>
        <dbReference type="EMBL" id="BDV42994.1"/>
    </source>
</evidence>
<dbReference type="PROSITE" id="PS01102">
    <property type="entry name" value="ZF_DKSA_1"/>
    <property type="match status" value="1"/>
</dbReference>
<evidence type="ECO:0000256" key="1">
    <source>
        <dbReference type="ARBA" id="ARBA00022723"/>
    </source>
</evidence>
<dbReference type="Pfam" id="PF01258">
    <property type="entry name" value="zf-dskA_traR"/>
    <property type="match status" value="1"/>
</dbReference>
<dbReference type="PANTHER" id="PTHR33823">
    <property type="entry name" value="RNA POLYMERASE-BINDING TRANSCRIPTION FACTOR DKSA-RELATED"/>
    <property type="match status" value="1"/>
</dbReference>
<dbReference type="InterPro" id="IPR020458">
    <property type="entry name" value="Znf_DskA_TraR_CS"/>
</dbReference>